<comment type="caution">
    <text evidence="2">The sequence shown here is derived from an EMBL/GenBank/DDBJ whole genome shotgun (WGS) entry which is preliminary data.</text>
</comment>
<feature type="domain" description="eIF2D winged helix" evidence="1">
    <location>
        <begin position="267"/>
        <end position="345"/>
    </location>
</feature>
<keyword evidence="3" id="KW-1185">Reference proteome</keyword>
<proteinExistence type="predicted"/>
<dbReference type="InterPro" id="IPR057429">
    <property type="entry name" value="WH_eIF2D"/>
</dbReference>
<dbReference type="AlphaFoldDB" id="A0A2P6PKG8"/>
<evidence type="ECO:0000259" key="1">
    <source>
        <dbReference type="Pfam" id="PF25304"/>
    </source>
</evidence>
<name>A0A2P6PKG8_ROSCH</name>
<dbReference type="GO" id="GO:0003743">
    <property type="term" value="F:translation initiation factor activity"/>
    <property type="evidence" value="ECO:0007669"/>
    <property type="project" value="InterPro"/>
</dbReference>
<dbReference type="Gramene" id="PRQ22428">
    <property type="protein sequence ID" value="PRQ22428"/>
    <property type="gene ID" value="RchiOBHm_Chr6g0250191"/>
</dbReference>
<accession>A0A2P6PKG8</accession>
<gene>
    <name evidence="2" type="ORF">RchiOBHm_Chr6g0250191</name>
</gene>
<dbReference type="PANTHER" id="PTHR12217:SF4">
    <property type="entry name" value="EUKARYOTIC TRANSLATION INITIATION FACTOR 2D"/>
    <property type="match status" value="1"/>
</dbReference>
<dbReference type="GO" id="GO:0001731">
    <property type="term" value="P:formation of translation preinitiation complex"/>
    <property type="evidence" value="ECO:0007669"/>
    <property type="project" value="InterPro"/>
</dbReference>
<reference evidence="2 3" key="1">
    <citation type="journal article" date="2018" name="Nat. Genet.">
        <title>The Rosa genome provides new insights in the design of modern roses.</title>
        <authorList>
            <person name="Bendahmane M."/>
        </authorList>
    </citation>
    <scope>NUCLEOTIDE SEQUENCE [LARGE SCALE GENOMIC DNA]</scope>
    <source>
        <strain evidence="3">cv. Old Blush</strain>
    </source>
</reference>
<evidence type="ECO:0000313" key="3">
    <source>
        <dbReference type="Proteomes" id="UP000238479"/>
    </source>
</evidence>
<evidence type="ECO:0000313" key="2">
    <source>
        <dbReference type="EMBL" id="PRQ22428.1"/>
    </source>
</evidence>
<dbReference type="Proteomes" id="UP000238479">
    <property type="component" value="Chromosome 6"/>
</dbReference>
<dbReference type="InterPro" id="IPR039757">
    <property type="entry name" value="EIF2D"/>
</dbReference>
<dbReference type="PANTHER" id="PTHR12217">
    <property type="entry name" value="EUKARYOTIC TRANSLATION INITIATION FACTOR 2D"/>
    <property type="match status" value="1"/>
</dbReference>
<dbReference type="Pfam" id="PF25304">
    <property type="entry name" value="WHD_eIF2D"/>
    <property type="match status" value="1"/>
</dbReference>
<protein>
    <recommendedName>
        <fullName evidence="1">eIF2D winged helix domain-containing protein</fullName>
    </recommendedName>
</protein>
<dbReference type="EMBL" id="PDCK01000044">
    <property type="protein sequence ID" value="PRQ22428.1"/>
    <property type="molecule type" value="Genomic_DNA"/>
</dbReference>
<organism evidence="2 3">
    <name type="scientific">Rosa chinensis</name>
    <name type="common">China rose</name>
    <dbReference type="NCBI Taxonomy" id="74649"/>
    <lineage>
        <taxon>Eukaryota</taxon>
        <taxon>Viridiplantae</taxon>
        <taxon>Streptophyta</taxon>
        <taxon>Embryophyta</taxon>
        <taxon>Tracheophyta</taxon>
        <taxon>Spermatophyta</taxon>
        <taxon>Magnoliopsida</taxon>
        <taxon>eudicotyledons</taxon>
        <taxon>Gunneridae</taxon>
        <taxon>Pentapetalae</taxon>
        <taxon>rosids</taxon>
        <taxon>fabids</taxon>
        <taxon>Rosales</taxon>
        <taxon>Rosaceae</taxon>
        <taxon>Rosoideae</taxon>
        <taxon>Rosoideae incertae sedis</taxon>
        <taxon>Rosa</taxon>
    </lineage>
</organism>
<sequence>MFLQSLVVPLLPILQWIKSPNNHNRRRKIHPRNIHRLRPEHIHHRVVPIRPLRQKTPSASIPSALCSPAVPLLPLFPSESLCLIGYGLAFFLHFPSSEWFHSDSGFHSRKPYMCDIHLLQNFMIFNLRLVCCQFKVDRSLHCYLGIYFFFFRESVEGPYVPNAGFLEDAVFEDPTLSSAQISDSYNGANDGSHDQLNGIDDKEMGQHVDVADVQSEPSSASVAPIDVRNEIAEEVTANVGDLKLTDDDSANQSTGEDQHPLSAEGVDMLLEKCLLQALHTTVKDKDLPMPGSTLWSNYVLPCRPSGITLDIKKSSHKKLSKWLQAKCSTGLIRVKEDKYKKESVLLSIDRSHPDYSSFKPEKQQVEEAACSNWCSCCQ</sequence>